<accession>A0ABW5DW64</accession>
<dbReference type="Pfam" id="PF06620">
    <property type="entry name" value="DUF1150"/>
    <property type="match status" value="1"/>
</dbReference>
<evidence type="ECO:0000313" key="1">
    <source>
        <dbReference type="EMBL" id="MFD2265378.1"/>
    </source>
</evidence>
<gene>
    <name evidence="1" type="ORF">ACFSM5_20915</name>
</gene>
<proteinExistence type="predicted"/>
<dbReference type="RefSeq" id="WP_379878653.1">
    <property type="nucleotide sequence ID" value="NZ_JBHUIP010000016.1"/>
</dbReference>
<organism evidence="1 2">
    <name type="scientific">Lacibacterium aquatile</name>
    <dbReference type="NCBI Taxonomy" id="1168082"/>
    <lineage>
        <taxon>Bacteria</taxon>
        <taxon>Pseudomonadati</taxon>
        <taxon>Pseudomonadota</taxon>
        <taxon>Alphaproteobacteria</taxon>
        <taxon>Rhodospirillales</taxon>
        <taxon>Rhodospirillaceae</taxon>
    </lineage>
</organism>
<protein>
    <submittedName>
        <fullName evidence="1">DUF1150 family protein</fullName>
    </submittedName>
</protein>
<evidence type="ECO:0000313" key="2">
    <source>
        <dbReference type="Proteomes" id="UP001597295"/>
    </source>
</evidence>
<comment type="caution">
    <text evidence="1">The sequence shown here is derived from an EMBL/GenBank/DDBJ whole genome shotgun (WGS) entry which is preliminary data.</text>
</comment>
<keyword evidence="2" id="KW-1185">Reference proteome</keyword>
<reference evidence="2" key="1">
    <citation type="journal article" date="2019" name="Int. J. Syst. Evol. Microbiol.">
        <title>The Global Catalogue of Microorganisms (GCM) 10K type strain sequencing project: providing services to taxonomists for standard genome sequencing and annotation.</title>
        <authorList>
            <consortium name="The Broad Institute Genomics Platform"/>
            <consortium name="The Broad Institute Genome Sequencing Center for Infectious Disease"/>
            <person name="Wu L."/>
            <person name="Ma J."/>
        </authorList>
    </citation>
    <scope>NUCLEOTIDE SEQUENCE [LARGE SCALE GENOMIC DNA]</scope>
    <source>
        <strain evidence="2">CGMCC 1.19062</strain>
    </source>
</reference>
<name>A0ABW5DW64_9PROT</name>
<sequence length="71" mass="7676">MIQIDRQAQLSSQDFAGLGLNVLAYVKPVEHEGQDAYAVHTADGQPVAITSTRALALALIRQHDLEPVDAH</sequence>
<dbReference type="EMBL" id="JBHUIP010000016">
    <property type="protein sequence ID" value="MFD2265378.1"/>
    <property type="molecule type" value="Genomic_DNA"/>
</dbReference>
<dbReference type="Proteomes" id="UP001597295">
    <property type="component" value="Unassembled WGS sequence"/>
</dbReference>
<dbReference type="InterPro" id="IPR009531">
    <property type="entry name" value="DUF1150"/>
</dbReference>